<feature type="domain" description="HTH cro/C1-type" evidence="1">
    <location>
        <begin position="9"/>
        <end position="62"/>
    </location>
</feature>
<reference evidence="2 3" key="1">
    <citation type="submission" date="2017-11" db="EMBL/GenBank/DDBJ databases">
        <title>Bacterial isolate from king chilli rhizosphere.</title>
        <authorList>
            <person name="Takhelmayum P."/>
            <person name="Sarangthem I."/>
        </authorList>
    </citation>
    <scope>NUCLEOTIDE SEQUENCE [LARGE SCALE GENOMIC DNA]</scope>
    <source>
        <strain evidence="3">t26</strain>
    </source>
</reference>
<dbReference type="PROSITE" id="PS50943">
    <property type="entry name" value="HTH_CROC1"/>
    <property type="match status" value="1"/>
</dbReference>
<dbReference type="InterPro" id="IPR010982">
    <property type="entry name" value="Lambda_DNA-bd_dom_sf"/>
</dbReference>
<comment type="caution">
    <text evidence="2">The sequence shown here is derived from an EMBL/GenBank/DDBJ whole genome shotgun (WGS) entry which is preliminary data.</text>
</comment>
<proteinExistence type="predicted"/>
<protein>
    <submittedName>
        <fullName evidence="2">Transcriptional regulator</fullName>
    </submittedName>
</protein>
<dbReference type="InterPro" id="IPR001387">
    <property type="entry name" value="Cro/C1-type_HTH"/>
</dbReference>
<dbReference type="EMBL" id="PHQY01000688">
    <property type="protein sequence ID" value="PJO40993.1"/>
    <property type="molecule type" value="Genomic_DNA"/>
</dbReference>
<dbReference type="GO" id="GO:0003677">
    <property type="term" value="F:DNA binding"/>
    <property type="evidence" value="ECO:0007669"/>
    <property type="project" value="InterPro"/>
</dbReference>
<dbReference type="CDD" id="cd00093">
    <property type="entry name" value="HTH_XRE"/>
    <property type="match status" value="1"/>
</dbReference>
<dbReference type="InterPro" id="IPR011990">
    <property type="entry name" value="TPR-like_helical_dom_sf"/>
</dbReference>
<dbReference type="InterPro" id="IPR053163">
    <property type="entry name" value="HTH-type_regulator_Rgg"/>
</dbReference>
<evidence type="ECO:0000313" key="2">
    <source>
        <dbReference type="EMBL" id="PJO40993.1"/>
    </source>
</evidence>
<dbReference type="SUPFAM" id="SSF48452">
    <property type="entry name" value="TPR-like"/>
    <property type="match status" value="1"/>
</dbReference>
<dbReference type="Gene3D" id="1.25.40.10">
    <property type="entry name" value="Tetratricopeptide repeat domain"/>
    <property type="match status" value="1"/>
</dbReference>
<dbReference type="PANTHER" id="PTHR37038:SF13">
    <property type="entry name" value="HTH CRO_C1-TYPE DOMAIN-CONTAINING PROTEIN"/>
    <property type="match status" value="1"/>
</dbReference>
<dbReference type="RefSeq" id="WP_100545510.1">
    <property type="nucleotide sequence ID" value="NZ_PHQY01000688.1"/>
</dbReference>
<name>A0A2M9PYU0_9BACI</name>
<evidence type="ECO:0000313" key="3">
    <source>
        <dbReference type="Proteomes" id="UP000232101"/>
    </source>
</evidence>
<dbReference type="PANTHER" id="PTHR37038">
    <property type="entry name" value="TRANSCRIPTIONAL REGULATOR-RELATED"/>
    <property type="match status" value="1"/>
</dbReference>
<organism evidence="2 3">
    <name type="scientific">Lysinibacillus xylanilyticus</name>
    <dbReference type="NCBI Taxonomy" id="582475"/>
    <lineage>
        <taxon>Bacteria</taxon>
        <taxon>Bacillati</taxon>
        <taxon>Bacillota</taxon>
        <taxon>Bacilli</taxon>
        <taxon>Bacillales</taxon>
        <taxon>Bacillaceae</taxon>
        <taxon>Lysinibacillus</taxon>
    </lineage>
</organism>
<gene>
    <name evidence="2" type="ORF">CWD94_25265</name>
</gene>
<dbReference type="AlphaFoldDB" id="A0A2M9PYU0"/>
<dbReference type="SUPFAM" id="SSF47413">
    <property type="entry name" value="lambda repressor-like DNA-binding domains"/>
    <property type="match status" value="1"/>
</dbReference>
<dbReference type="Proteomes" id="UP000232101">
    <property type="component" value="Unassembled WGS sequence"/>
</dbReference>
<accession>A0A2M9PYU0</accession>
<sequence length="288" mass="33796">MNINLGKAIKLIRTNKGLTQTYISNGILTQGNLSKFENLNLEISGRSLIAILSRLEMSLEEFIYINNGFRITKRNNIIQKFYSLSYNDRKAIINLLNDIEKYPKEGDDFLIESIEEICTSLMTLLKTNNREKARKGISKVWTHLSKRNHLYISDIYLLNSMVFFFPVQNGREIIKYLFRGIDKYKNFKGIEKIKINCLLNFSIILIKNREYKEALIYIENAISICKIHKEYSNISVCYIRKGICLNQINKESKTVFWFNKGFNLLKALDETDLLDQLNDEVERLNYRV</sequence>
<evidence type="ECO:0000259" key="1">
    <source>
        <dbReference type="PROSITE" id="PS50943"/>
    </source>
</evidence>
<dbReference type="SMART" id="SM00530">
    <property type="entry name" value="HTH_XRE"/>
    <property type="match status" value="1"/>
</dbReference>